<dbReference type="EMBL" id="NNAY01006220">
    <property type="protein sequence ID" value="OXU16436.1"/>
    <property type="molecule type" value="Genomic_DNA"/>
</dbReference>
<reference evidence="1 2" key="1">
    <citation type="journal article" date="2017" name="Curr. Biol.">
        <title>The Evolution of Venom by Co-option of Single-Copy Genes.</title>
        <authorList>
            <person name="Martinson E.O."/>
            <person name="Mrinalini"/>
            <person name="Kelkar Y.D."/>
            <person name="Chang C.H."/>
            <person name="Werren J.H."/>
        </authorList>
    </citation>
    <scope>NUCLEOTIDE SEQUENCE [LARGE SCALE GENOMIC DNA]</scope>
    <source>
        <strain evidence="1 2">Alberta</strain>
        <tissue evidence="1">Whole body</tissue>
    </source>
</reference>
<gene>
    <name evidence="1" type="ORF">TSAR_006895</name>
</gene>
<evidence type="ECO:0000313" key="1">
    <source>
        <dbReference type="EMBL" id="OXU16436.1"/>
    </source>
</evidence>
<protein>
    <submittedName>
        <fullName evidence="1">Uncharacterized protein</fullName>
    </submittedName>
</protein>
<evidence type="ECO:0000313" key="2">
    <source>
        <dbReference type="Proteomes" id="UP000215335"/>
    </source>
</evidence>
<keyword evidence="2" id="KW-1185">Reference proteome</keyword>
<proteinExistence type="predicted"/>
<accession>A0A232EDJ6</accession>
<comment type="caution">
    <text evidence="1">The sequence shown here is derived from an EMBL/GenBank/DDBJ whole genome shotgun (WGS) entry which is preliminary data.</text>
</comment>
<dbReference type="AlphaFoldDB" id="A0A232EDJ6"/>
<dbReference type="Proteomes" id="UP000215335">
    <property type="component" value="Unassembled WGS sequence"/>
</dbReference>
<name>A0A232EDJ6_9HYME</name>
<sequence>MLLRIIRFYYTELAEEAAEYHTQFVRTTAGLPTFCKEFQAGWSPFHTINQSNNTAVPHMSPKGLRESLLR</sequence>
<organism evidence="1 2">
    <name type="scientific">Trichomalopsis sarcophagae</name>
    <dbReference type="NCBI Taxonomy" id="543379"/>
    <lineage>
        <taxon>Eukaryota</taxon>
        <taxon>Metazoa</taxon>
        <taxon>Ecdysozoa</taxon>
        <taxon>Arthropoda</taxon>
        <taxon>Hexapoda</taxon>
        <taxon>Insecta</taxon>
        <taxon>Pterygota</taxon>
        <taxon>Neoptera</taxon>
        <taxon>Endopterygota</taxon>
        <taxon>Hymenoptera</taxon>
        <taxon>Apocrita</taxon>
        <taxon>Proctotrupomorpha</taxon>
        <taxon>Chalcidoidea</taxon>
        <taxon>Pteromalidae</taxon>
        <taxon>Pteromalinae</taxon>
        <taxon>Trichomalopsis</taxon>
    </lineage>
</organism>